<dbReference type="RefSeq" id="WP_081164043.1">
    <property type="nucleotide sequence ID" value="NZ_LWBP01000123.1"/>
</dbReference>
<keyword evidence="3" id="KW-0326">Glycosidase</keyword>
<dbReference type="InterPro" id="IPR017853">
    <property type="entry name" value="GH"/>
</dbReference>
<dbReference type="GO" id="GO:0004135">
    <property type="term" value="F:amylo-alpha-1,6-glucosidase activity"/>
    <property type="evidence" value="ECO:0007669"/>
    <property type="project" value="InterPro"/>
</dbReference>
<organism evidence="5 6">
    <name type="scientific">Niastella populi</name>
    <dbReference type="NCBI Taxonomy" id="550983"/>
    <lineage>
        <taxon>Bacteria</taxon>
        <taxon>Pseudomonadati</taxon>
        <taxon>Bacteroidota</taxon>
        <taxon>Chitinophagia</taxon>
        <taxon>Chitinophagales</taxon>
        <taxon>Chitinophagaceae</taxon>
        <taxon>Niastella</taxon>
    </lineage>
</organism>
<proteinExistence type="inferred from homology"/>
<dbReference type="SUPFAM" id="SSF51011">
    <property type="entry name" value="Glycosyl hydrolase domain"/>
    <property type="match status" value="1"/>
</dbReference>
<dbReference type="Gene3D" id="3.20.20.80">
    <property type="entry name" value="Glycosidases"/>
    <property type="match status" value="1"/>
</dbReference>
<dbReference type="CDD" id="cd11326">
    <property type="entry name" value="AmyAc_Glg_debranch"/>
    <property type="match status" value="1"/>
</dbReference>
<dbReference type="InterPro" id="IPR013783">
    <property type="entry name" value="Ig-like_fold"/>
</dbReference>
<feature type="domain" description="Glycosyl hydrolase family 13 catalytic" evidence="4">
    <location>
        <begin position="198"/>
        <end position="575"/>
    </location>
</feature>
<dbReference type="Pfam" id="PF02922">
    <property type="entry name" value="CBM_48"/>
    <property type="match status" value="1"/>
</dbReference>
<comment type="similarity">
    <text evidence="1">Belongs to the glycosyl hydrolase 13 family.</text>
</comment>
<protein>
    <submittedName>
        <fullName evidence="5">Glycogen debranching enzyme GlgX</fullName>
    </submittedName>
</protein>
<dbReference type="Gene3D" id="2.60.40.10">
    <property type="entry name" value="Immunoglobulins"/>
    <property type="match status" value="1"/>
</dbReference>
<dbReference type="SMART" id="SM00642">
    <property type="entry name" value="Aamy"/>
    <property type="match status" value="1"/>
</dbReference>
<name>A0A1V9FV80_9BACT</name>
<dbReference type="EMBL" id="LWBP01000123">
    <property type="protein sequence ID" value="OQP62253.1"/>
    <property type="molecule type" value="Genomic_DNA"/>
</dbReference>
<dbReference type="Gene3D" id="2.60.40.1180">
    <property type="entry name" value="Golgi alpha-mannosidase II"/>
    <property type="match status" value="1"/>
</dbReference>
<comment type="caution">
    <text evidence="5">The sequence shown here is derived from an EMBL/GenBank/DDBJ whole genome shotgun (WGS) entry which is preliminary data.</text>
</comment>
<dbReference type="Pfam" id="PF21331">
    <property type="entry name" value="Isoamylase_C"/>
    <property type="match status" value="1"/>
</dbReference>
<evidence type="ECO:0000313" key="6">
    <source>
        <dbReference type="Proteomes" id="UP000192276"/>
    </source>
</evidence>
<dbReference type="CDD" id="cd02856">
    <property type="entry name" value="E_set_GDE_Isoamylase_N"/>
    <property type="match status" value="1"/>
</dbReference>
<evidence type="ECO:0000256" key="3">
    <source>
        <dbReference type="ARBA" id="ARBA00023295"/>
    </source>
</evidence>
<dbReference type="GO" id="GO:0005980">
    <property type="term" value="P:glycogen catabolic process"/>
    <property type="evidence" value="ECO:0007669"/>
    <property type="project" value="InterPro"/>
</dbReference>
<dbReference type="InterPro" id="IPR011837">
    <property type="entry name" value="Glycogen_debranch_GlgX"/>
</dbReference>
<dbReference type="InterPro" id="IPR044505">
    <property type="entry name" value="GlgX_Isoamylase_N_E_set"/>
</dbReference>
<dbReference type="SUPFAM" id="SSF51445">
    <property type="entry name" value="(Trans)glycosidases"/>
    <property type="match status" value="1"/>
</dbReference>
<gene>
    <name evidence="5" type="ORF">A4R26_18445</name>
</gene>
<dbReference type="STRING" id="550983.A4R26_18445"/>
<dbReference type="NCBIfam" id="TIGR02100">
    <property type="entry name" value="glgX_debranch"/>
    <property type="match status" value="1"/>
</dbReference>
<dbReference type="InterPro" id="IPR048644">
    <property type="entry name" value="Isoamylase_C"/>
</dbReference>
<dbReference type="InterPro" id="IPR013780">
    <property type="entry name" value="Glyco_hydro_b"/>
</dbReference>
<dbReference type="Proteomes" id="UP000192276">
    <property type="component" value="Unassembled WGS sequence"/>
</dbReference>
<evidence type="ECO:0000256" key="2">
    <source>
        <dbReference type="ARBA" id="ARBA00022801"/>
    </source>
</evidence>
<keyword evidence="6" id="KW-1185">Reference proteome</keyword>
<evidence type="ECO:0000256" key="1">
    <source>
        <dbReference type="ARBA" id="ARBA00008061"/>
    </source>
</evidence>
<keyword evidence="2" id="KW-0378">Hydrolase</keyword>
<dbReference type="SUPFAM" id="SSF81296">
    <property type="entry name" value="E set domains"/>
    <property type="match status" value="1"/>
</dbReference>
<dbReference type="PANTHER" id="PTHR43002">
    <property type="entry name" value="GLYCOGEN DEBRANCHING ENZYME"/>
    <property type="match status" value="1"/>
</dbReference>
<dbReference type="OrthoDB" id="9761875at2"/>
<dbReference type="AlphaFoldDB" id="A0A1V9FV80"/>
<evidence type="ECO:0000259" key="4">
    <source>
        <dbReference type="SMART" id="SM00642"/>
    </source>
</evidence>
<dbReference type="InterPro" id="IPR004193">
    <property type="entry name" value="Glyco_hydro_13_N"/>
</dbReference>
<sequence>MVNTLENYLGTPYPLGAAWDGNGVNFALYAENAEGIDLCLFNSVEDDIETIKLRFKERTHHIWHMYVPGIQPGQLYGYRVSGPYKPEEGHRFNAYKLLLDPYAKAIAGTLQWHDALFGYEIGHEQEDLSFNTTDSAPYMPKSVVVGDNFDWEDDKPLNISYHETIIYEAHVKSLTYLHPDLPEEIRGTYKAIGHPVIIDYLKNLGITAIELMPVHHFIEDRHLKEKGLTNYWGYNTIGFFAPDSRYSASGILGQQVQEFREMVKALHKAGIEVILDVVYNHTAEGNHFGPTLCFRGIDNASYYRLTENKRYYMDYTGTGNTLNTRLPYVLQLIMDSLRYWIQQMHVDGFRFDLAATLARELHEVNKLGAFFDIIHQDPVISQVKLIAEPWDLGEGGYQVGKFPVGWAEWNGLYRDCIRDYWRGAESRLAEFAKRITGSADLYKNDYRNPGASVNFITAHDGFTMEDLVSFNERHNEANGENNEDGDKENHSCNYGVEGPAKDLGIVGIRKRQKRNLLTTLLLSQGVPMIFSGDELGNSQYGNNNAYCQDNEISWIKWSEKDESQIAFVRQLIWFRKSHPAFSRRRWFQEQPIRGIGVEDIAWFTPDGNEMRDEQWNEGYAKSLGLYLNGLGLRCLDEKGRKLTDKDFYLLFNAHHEALEFTLPPEKFGSKWFKLLDTSTDNELVQDPGNALGPAGKYLVQARSLVLLQGEHIIPESNPPDTLPEINKP</sequence>
<dbReference type="InterPro" id="IPR006047">
    <property type="entry name" value="GH13_cat_dom"/>
</dbReference>
<accession>A0A1V9FV80</accession>
<dbReference type="Pfam" id="PF00128">
    <property type="entry name" value="Alpha-amylase"/>
    <property type="match status" value="1"/>
</dbReference>
<evidence type="ECO:0000313" key="5">
    <source>
        <dbReference type="EMBL" id="OQP62253.1"/>
    </source>
</evidence>
<dbReference type="InterPro" id="IPR014756">
    <property type="entry name" value="Ig_E-set"/>
</dbReference>
<reference evidence="6" key="1">
    <citation type="submission" date="2016-04" db="EMBL/GenBank/DDBJ databases">
        <authorList>
            <person name="Chen L."/>
            <person name="Zhuang W."/>
            <person name="Wang G."/>
        </authorList>
    </citation>
    <scope>NUCLEOTIDE SEQUENCE [LARGE SCALE GENOMIC DNA]</scope>
    <source>
        <strain evidence="6">208</strain>
    </source>
</reference>